<evidence type="ECO:0000256" key="12">
    <source>
        <dbReference type="ARBA" id="ARBA00034617"/>
    </source>
</evidence>
<evidence type="ECO:0000313" key="19">
    <source>
        <dbReference type="EMBL" id="MFB9528835.1"/>
    </source>
</evidence>
<dbReference type="GO" id="GO:0004386">
    <property type="term" value="F:helicase activity"/>
    <property type="evidence" value="ECO:0007669"/>
    <property type="project" value="UniProtKB-KW"/>
</dbReference>
<dbReference type="InterPro" id="IPR000212">
    <property type="entry name" value="DNA_helicase_UvrD/REP"/>
</dbReference>
<dbReference type="PANTHER" id="PTHR11070">
    <property type="entry name" value="UVRD / RECB / PCRA DNA HELICASE FAMILY MEMBER"/>
    <property type="match status" value="1"/>
</dbReference>
<proteinExistence type="inferred from homology"/>
<dbReference type="PANTHER" id="PTHR11070:SF59">
    <property type="entry name" value="DNA 3'-5' HELICASE"/>
    <property type="match status" value="1"/>
</dbReference>
<dbReference type="InterPro" id="IPR014017">
    <property type="entry name" value="DNA_helicase_UvrD-like_C"/>
</dbReference>
<dbReference type="InterPro" id="IPR038726">
    <property type="entry name" value="PDDEXK_AddAB-type"/>
</dbReference>
<evidence type="ECO:0000256" key="9">
    <source>
        <dbReference type="ARBA" id="ARBA00023125"/>
    </source>
</evidence>
<keyword evidence="2" id="KW-0540">Nuclease</keyword>
<dbReference type="InterPro" id="IPR011604">
    <property type="entry name" value="PDDEXK-like_dom_sf"/>
</dbReference>
<dbReference type="CDD" id="cd17932">
    <property type="entry name" value="DEXQc_UvrD"/>
    <property type="match status" value="1"/>
</dbReference>
<dbReference type="Gene3D" id="1.10.486.10">
    <property type="entry name" value="PCRA, domain 4"/>
    <property type="match status" value="2"/>
</dbReference>
<feature type="region of interest" description="Disordered" evidence="16">
    <location>
        <begin position="315"/>
        <end position="391"/>
    </location>
</feature>
<keyword evidence="20" id="KW-1185">Reference proteome</keyword>
<evidence type="ECO:0000256" key="16">
    <source>
        <dbReference type="SAM" id="MobiDB-lite"/>
    </source>
</evidence>
<dbReference type="InterPro" id="IPR027417">
    <property type="entry name" value="P-loop_NTPase"/>
</dbReference>
<dbReference type="EC" id="5.6.2.4" evidence="13"/>
<name>A0ABV5Q041_9ACTN</name>
<feature type="domain" description="UvrD-like helicase ATP-binding" evidence="17">
    <location>
        <begin position="1"/>
        <end position="300"/>
    </location>
</feature>
<organism evidence="19 20">
    <name type="scientific">Nonomuraea roseola</name>
    <dbReference type="NCBI Taxonomy" id="46179"/>
    <lineage>
        <taxon>Bacteria</taxon>
        <taxon>Bacillati</taxon>
        <taxon>Actinomycetota</taxon>
        <taxon>Actinomycetes</taxon>
        <taxon>Streptosporangiales</taxon>
        <taxon>Streptosporangiaceae</taxon>
        <taxon>Nonomuraea</taxon>
    </lineage>
</organism>
<feature type="compositionally biased region" description="Basic and acidic residues" evidence="16">
    <location>
        <begin position="637"/>
        <end position="651"/>
    </location>
</feature>
<dbReference type="RefSeq" id="WP_346129244.1">
    <property type="nucleotide sequence ID" value="NZ_BAAAXC010000015.1"/>
</dbReference>
<comment type="catalytic activity">
    <reaction evidence="14">
        <text>ATP + H2O = ADP + phosphate + H(+)</text>
        <dbReference type="Rhea" id="RHEA:13065"/>
        <dbReference type="ChEBI" id="CHEBI:15377"/>
        <dbReference type="ChEBI" id="CHEBI:15378"/>
        <dbReference type="ChEBI" id="CHEBI:30616"/>
        <dbReference type="ChEBI" id="CHEBI:43474"/>
        <dbReference type="ChEBI" id="CHEBI:456216"/>
        <dbReference type="EC" id="5.6.2.4"/>
    </reaction>
</comment>
<keyword evidence="5 15" id="KW-0378">Hydrolase</keyword>
<feature type="compositionally biased region" description="Basic and acidic residues" evidence="16">
    <location>
        <begin position="589"/>
        <end position="598"/>
    </location>
</feature>
<reference evidence="19 20" key="1">
    <citation type="submission" date="2024-09" db="EMBL/GenBank/DDBJ databases">
        <authorList>
            <person name="Sun Q."/>
            <person name="Mori K."/>
        </authorList>
    </citation>
    <scope>NUCLEOTIDE SEQUENCE [LARGE SCALE GENOMIC DNA]</scope>
    <source>
        <strain evidence="19 20">JCM 3323</strain>
    </source>
</reference>
<keyword evidence="8 15" id="KW-0067">ATP-binding</keyword>
<evidence type="ECO:0000259" key="18">
    <source>
        <dbReference type="PROSITE" id="PS51217"/>
    </source>
</evidence>
<evidence type="ECO:0000256" key="2">
    <source>
        <dbReference type="ARBA" id="ARBA00022722"/>
    </source>
</evidence>
<keyword evidence="6 15" id="KW-0347">Helicase</keyword>
<evidence type="ECO:0000256" key="13">
    <source>
        <dbReference type="ARBA" id="ARBA00034808"/>
    </source>
</evidence>
<evidence type="ECO:0000256" key="3">
    <source>
        <dbReference type="ARBA" id="ARBA00022741"/>
    </source>
</evidence>
<dbReference type="InterPro" id="IPR014016">
    <property type="entry name" value="UvrD-like_ATP-bd"/>
</dbReference>
<evidence type="ECO:0000256" key="11">
    <source>
        <dbReference type="ARBA" id="ARBA00023235"/>
    </source>
</evidence>
<dbReference type="InterPro" id="IPR013986">
    <property type="entry name" value="DExx_box_DNA_helicase_dom_sf"/>
</dbReference>
<keyword evidence="7" id="KW-0269">Exonuclease</keyword>
<accession>A0ABV5Q041</accession>
<feature type="compositionally biased region" description="Pro residues" evidence="16">
    <location>
        <begin position="317"/>
        <end position="326"/>
    </location>
</feature>
<evidence type="ECO:0000256" key="10">
    <source>
        <dbReference type="ARBA" id="ARBA00023204"/>
    </source>
</evidence>
<dbReference type="Gene3D" id="3.90.320.10">
    <property type="match status" value="1"/>
</dbReference>
<feature type="domain" description="UvrD-like helicase C-terminal" evidence="18">
    <location>
        <begin position="367"/>
        <end position="795"/>
    </location>
</feature>
<evidence type="ECO:0000256" key="4">
    <source>
        <dbReference type="ARBA" id="ARBA00022763"/>
    </source>
</evidence>
<dbReference type="Gene3D" id="3.40.50.300">
    <property type="entry name" value="P-loop containing nucleotide triphosphate hydrolases"/>
    <property type="match status" value="3"/>
</dbReference>
<dbReference type="EMBL" id="JBHMCE010000006">
    <property type="protein sequence ID" value="MFB9528835.1"/>
    <property type="molecule type" value="Genomic_DNA"/>
</dbReference>
<evidence type="ECO:0000313" key="20">
    <source>
        <dbReference type="Proteomes" id="UP001589646"/>
    </source>
</evidence>
<feature type="binding site" evidence="15">
    <location>
        <begin position="21"/>
        <end position="28"/>
    </location>
    <ligand>
        <name>ATP</name>
        <dbReference type="ChEBI" id="CHEBI:30616"/>
    </ligand>
</feature>
<feature type="region of interest" description="Disordered" evidence="16">
    <location>
        <begin position="553"/>
        <end position="651"/>
    </location>
</feature>
<dbReference type="PROSITE" id="PS51198">
    <property type="entry name" value="UVRD_HELICASE_ATP_BIND"/>
    <property type="match status" value="1"/>
</dbReference>
<evidence type="ECO:0000256" key="8">
    <source>
        <dbReference type="ARBA" id="ARBA00022840"/>
    </source>
</evidence>
<evidence type="ECO:0000256" key="7">
    <source>
        <dbReference type="ARBA" id="ARBA00022839"/>
    </source>
</evidence>
<evidence type="ECO:0000256" key="15">
    <source>
        <dbReference type="PROSITE-ProRule" id="PRU00560"/>
    </source>
</evidence>
<evidence type="ECO:0000256" key="1">
    <source>
        <dbReference type="ARBA" id="ARBA00009922"/>
    </source>
</evidence>
<keyword evidence="3 15" id="KW-0547">Nucleotide-binding</keyword>
<keyword evidence="4" id="KW-0227">DNA damage</keyword>
<dbReference type="Gene3D" id="1.10.10.160">
    <property type="match status" value="1"/>
</dbReference>
<dbReference type="Pfam" id="PF13361">
    <property type="entry name" value="UvrD_C"/>
    <property type="match status" value="1"/>
</dbReference>
<comment type="similarity">
    <text evidence="1">Belongs to the helicase family. UvrD subfamily.</text>
</comment>
<feature type="compositionally biased region" description="Pro residues" evidence="16">
    <location>
        <begin position="335"/>
        <end position="345"/>
    </location>
</feature>
<protein>
    <recommendedName>
        <fullName evidence="13">DNA 3'-5' helicase</fullName>
        <ecNumber evidence="13">5.6.2.4</ecNumber>
    </recommendedName>
</protein>
<feature type="compositionally biased region" description="Basic and acidic residues" evidence="16">
    <location>
        <begin position="372"/>
        <end position="387"/>
    </location>
</feature>
<evidence type="ECO:0000256" key="5">
    <source>
        <dbReference type="ARBA" id="ARBA00022801"/>
    </source>
</evidence>
<gene>
    <name evidence="19" type="ORF">ACFFRN_19650</name>
</gene>
<sequence>MLDRDQRAVLEHQGGPLLVLAGPGAGKTTTIVEAVVDRIERRGVDPERVLILTFSRKAAEDLRQRVTARMRRTTRTPLALTFHSYAYALLRREAVMEGRQPPRLLTGPEQLLEIRRLLHGELEEGAPFWPESLREALKTRGFAEELRDFLARAGERGLEAERLVELGRQYGRADWVAAGRFSQRYQERFDLDPELSLDYAELIRAAAALLADPSVRHRERSAYDVVFVDEYQDTDPAQEHLLRHLAGDGRDLIAVGDPDQSIYGFRGADVHGILRFPERFRDRAGRPAPVVALRVSRRSGEDLLAASRRVAARLPAAPAPQPPAASPDPWTVPTGPTPPPNPPTASPGSSPSDTPAASPGSSASGTPAAQRTWERPDRLKARGHRDLVPAPGIDQGEVRVLLADSVSQEAAVVADTLRRAHLIEGLPWHRMAVLVRSAERQVPLLRRALVSAGVPTMVAGDEVPLAQEPGVRPLLTTLRVALTPAALDEAVAEELLTGPFGGTDMLGVRRLRRALKIAENEATQNPGPHPADVEGDGSLSELQGEEILSGPEGAESLSELQGEETVSGSEKAPSGPEGADTLADLAGEETSRTDETSRTEASPFGEARDETTPSAGGVATASAGEAISPGGETNGEAVRHEEEGGHGYRAELPRSSGELLIAALRDARELVRIEPHIAVPAERVAKLIATAREAVRAGGTAEDVIWAVWQASGLAERWTDLSLAGGARGAQADRDLDAVVALFDYAARFVDRMPKAGPEVFLEDLSSQEIPGDTLAERAPDGDAVRVLTAHRAKGLEWDLVIVAGVQEGVWPDIRLKGSLLGIDELVELAEGAPLDFTDATAAALAAKQLAEERRLFYVAATRARKRLVVTAVGGEDADERPSRFLSELMPGAVEEATVDDHARWLNLSALVADLRSVVTDASQPETMRKKAAEHLARLARQGVRGAHPSEWYALTELSDDRPLSWPDGIVRISPSSVESFTKCGLRWLLETAVGAAGTSSAQGLGTVVHALAVLATEDLASEELLGKRLDDIWTELDFGGVWFNRKQRRVAEQMIARFMRWQEDNGRTLVATEESFVATVSEGVQIKGRVDRVERDEDGRAFIIDLKTGTSKPRPDELDRHPQLGVYQLAVLLDAFKRHGLSEPGGAALVQVGKAAGKDAKEQAQPPLDQADNWARDMVDTVAVGMSGPFFQAKVNDGCRTCAARASCPVNDNGGQVC</sequence>
<keyword evidence="9" id="KW-0238">DNA-binding</keyword>
<comment type="caution">
    <text evidence="19">The sequence shown here is derived from an EMBL/GenBank/DDBJ whole genome shotgun (WGS) entry which is preliminary data.</text>
</comment>
<dbReference type="Pfam" id="PF00580">
    <property type="entry name" value="UvrD-helicase"/>
    <property type="match status" value="1"/>
</dbReference>
<evidence type="ECO:0000256" key="14">
    <source>
        <dbReference type="ARBA" id="ARBA00048988"/>
    </source>
</evidence>
<feature type="compositionally biased region" description="Low complexity" evidence="16">
    <location>
        <begin position="346"/>
        <end position="369"/>
    </location>
</feature>
<comment type="catalytic activity">
    <reaction evidence="12">
        <text>Couples ATP hydrolysis with the unwinding of duplex DNA by translocating in the 3'-5' direction.</text>
        <dbReference type="EC" id="5.6.2.4"/>
    </reaction>
</comment>
<dbReference type="SUPFAM" id="SSF52540">
    <property type="entry name" value="P-loop containing nucleoside triphosphate hydrolases"/>
    <property type="match status" value="1"/>
</dbReference>
<dbReference type="Proteomes" id="UP001589646">
    <property type="component" value="Unassembled WGS sequence"/>
</dbReference>
<keyword evidence="10" id="KW-0234">DNA repair</keyword>
<dbReference type="PROSITE" id="PS51217">
    <property type="entry name" value="UVRD_HELICASE_CTER"/>
    <property type="match status" value="1"/>
</dbReference>
<keyword evidence="11" id="KW-0413">Isomerase</keyword>
<dbReference type="Pfam" id="PF12705">
    <property type="entry name" value="PDDEXK_1"/>
    <property type="match status" value="1"/>
</dbReference>
<evidence type="ECO:0000259" key="17">
    <source>
        <dbReference type="PROSITE" id="PS51198"/>
    </source>
</evidence>
<evidence type="ECO:0000256" key="6">
    <source>
        <dbReference type="ARBA" id="ARBA00022806"/>
    </source>
</evidence>